<keyword evidence="6" id="KW-0812">Transmembrane</keyword>
<dbReference type="Proteomes" id="UP000316394">
    <property type="component" value="Plasmid unnamed"/>
</dbReference>
<dbReference type="InterPro" id="IPR019931">
    <property type="entry name" value="LPXTG_anchor"/>
</dbReference>
<feature type="region of interest" description="Disordered" evidence="5">
    <location>
        <begin position="942"/>
        <end position="970"/>
    </location>
</feature>
<feature type="region of interest" description="Disordered" evidence="5">
    <location>
        <begin position="1227"/>
        <end position="1251"/>
    </location>
</feature>
<feature type="domain" description="Gram-positive cocci surface proteins LPxTG" evidence="7">
    <location>
        <begin position="1264"/>
        <end position="1299"/>
    </location>
</feature>
<dbReference type="Gene3D" id="2.60.40.4300">
    <property type="match status" value="1"/>
</dbReference>
<dbReference type="InterPro" id="IPR005877">
    <property type="entry name" value="YSIRK_signal_dom"/>
</dbReference>
<sequence>MSKNNQQEIIRKMEDQRQRFSLRKYGVGVASVLIGLTFMGGYTATAHADTQTAPVVAVQDSQNQISDETNSTADQPVADSVVSSQTTASQATSDSTVKSTSATSATSAESSAVASSADQTASVAVNQDAKSTSQSQASQASDQAQSAIAASVLTNLAAQPASENAQYNVNDWSYTTNADGSGITITGYTGNIPTNGAYYIPNSYDFRQAGKIHDGQQAMITVDTLHGLAANNHIKELYIDDNNVTKANVHTNGLLLKGRAEHGYTNSVSGLFQDNTDLTKVDFSGLDTTGIDTMANMFSGNTNLTEVTGLDNFDTSSVRGGFGHMFANDVNLTKVSGMDNWDVTHVDTTDNMFLNDSKLTDIGNLSNWSLDHVSYATHMFDGASALENIGDISNWGKNWDTTNIGTNRYRDLSYLFNDAKKLNGVGNLGEWKMSTVGNTSHMFSSDEALTSVGDLSNWNLKNNTDASYMFFDARSITSLGNLDGWFPQGSKVTTLQGMFDYTPKLEKLSDTEKGIGNWDVSNVTNMGQLFRENQNPDDSNPGNNGKLSDYGALKQIGDLSGWDVSKVTYLEGMFQGMSAASVGDLSGWRFDSLAGYNGNTHNYDGPVSIGYMFQGAHNLTDIGDISHWFDNRNEPVTNLNHAFDDSGLENINISGWKFADNADVSAMFTNLHNPATITANNLTNAPTFTANDFSRIKNYGGQGFQSTATDQPLIVISNSISTDLNNQTLGGGDFLDSGKGHPANTVTFVSTSDENTPVAHQQQNFVFTNTDALNTALGNISKDSNIDTVQYDNGTLKDKYVAATGAYLNGKHNATGTEYADNYGKIAGTYSIQTQQDVTDQQIAAHDPQLDPIKRQYLVVERFPKSYGNTHHDVLTAEQYRSQYPTATDVSDDYVYKVVLENNATIYKTATKNLLNNQITYSNNYSEQHIIYDNPIGNFTKPGDDKSYSANNPVDQPAGYTPSSQNWSSKKYNSRGSDMLIYNYNSNTKEYTYDFINSVPGSVVTDTFNADDVPANRQFYIDYTANQQTGKISYVDENGNPVGNTTLTGTTGEEVEINPVAPDGYQIVSGQDIPKTETATANGIPDVTVKVVPATITVTPDDPKNPSDKLPDGTKTAPTYPGNGTYPAGVSKDDLNKIVTRKITVTNPDGTSTVITQEVKFTRTATINLADGNVTYGDWVADGNDSFAGYTAPTIPGYTASGNAPQVDNVQVTDTFDDVHIVYIADQQNDGNQPGTAGNSTAGTTVNSSANIPAAAPKQGAQQLPQTGNDSRQVAAVAGLALASLAGIFGFGAKRKKED</sequence>
<keyword evidence="1" id="KW-0134">Cell wall</keyword>
<dbReference type="NCBIfam" id="TIGR02167">
    <property type="entry name" value="Liste_lipo_26"/>
    <property type="match status" value="1"/>
</dbReference>
<dbReference type="NCBIfam" id="TIGR01168">
    <property type="entry name" value="YSIRK_signal"/>
    <property type="match status" value="1"/>
</dbReference>
<dbReference type="InterPro" id="IPR005046">
    <property type="entry name" value="DUF285"/>
</dbReference>
<dbReference type="RefSeq" id="WP_144227950.1">
    <property type="nucleotide sequence ID" value="NZ_CP041677.1"/>
</dbReference>
<dbReference type="Gene3D" id="3.80.10.10">
    <property type="entry name" value="Ribonuclease Inhibitor"/>
    <property type="match status" value="1"/>
</dbReference>
<evidence type="ECO:0000313" key="8">
    <source>
        <dbReference type="EMBL" id="QDR73615.1"/>
    </source>
</evidence>
<feature type="transmembrane region" description="Helical" evidence="6">
    <location>
        <begin position="1274"/>
        <end position="1293"/>
    </location>
</feature>
<feature type="compositionally biased region" description="Basic and acidic residues" evidence="5">
    <location>
        <begin position="1101"/>
        <end position="1112"/>
    </location>
</feature>
<feature type="region of interest" description="Disordered" evidence="5">
    <location>
        <begin position="1098"/>
        <end position="1128"/>
    </location>
</feature>
<evidence type="ECO:0000256" key="6">
    <source>
        <dbReference type="SAM" id="Phobius"/>
    </source>
</evidence>
<keyword evidence="2" id="KW-0964">Secreted</keyword>
<dbReference type="Pfam" id="PF00746">
    <property type="entry name" value="Gram_pos_anchor"/>
    <property type="match status" value="1"/>
</dbReference>
<dbReference type="NCBIfam" id="TIGR01167">
    <property type="entry name" value="LPXTG_anchor"/>
    <property type="match status" value="1"/>
</dbReference>
<dbReference type="Pfam" id="PF03382">
    <property type="entry name" value="DUF285"/>
    <property type="match status" value="3"/>
</dbReference>
<dbReference type="InterPro" id="IPR032675">
    <property type="entry name" value="LRR_dom_sf"/>
</dbReference>
<protein>
    <submittedName>
        <fullName evidence="8">BspA family leucine-rich repeat surface protein</fullName>
    </submittedName>
</protein>
<evidence type="ECO:0000256" key="4">
    <source>
        <dbReference type="ARBA" id="ARBA00023088"/>
    </source>
</evidence>
<keyword evidence="6" id="KW-0472">Membrane</keyword>
<evidence type="ECO:0000256" key="5">
    <source>
        <dbReference type="SAM" id="MobiDB-lite"/>
    </source>
</evidence>
<dbReference type="PROSITE" id="PS50847">
    <property type="entry name" value="GRAM_POS_ANCHORING"/>
    <property type="match status" value="1"/>
</dbReference>
<accession>A0A517D8E1</accession>
<keyword evidence="4" id="KW-0572">Peptidoglycan-anchor</keyword>
<dbReference type="EMBL" id="CP041677">
    <property type="protein sequence ID" value="QDR73615.1"/>
    <property type="molecule type" value="Genomic_DNA"/>
</dbReference>
<evidence type="ECO:0000256" key="3">
    <source>
        <dbReference type="ARBA" id="ARBA00022729"/>
    </source>
</evidence>
<reference evidence="8 9" key="1">
    <citation type="submission" date="2019-07" db="EMBL/GenBank/DDBJ databases">
        <title>Gastrointestinal microbiota of Peromyscus leucopus, the white-footed mouse.</title>
        <authorList>
            <person name="Milovic A."/>
            <person name="Bassam K."/>
            <person name="Barbour A.G."/>
        </authorList>
    </citation>
    <scope>NUCLEOTIDE SEQUENCE [LARGE SCALE GENOMIC DNA]</scope>
    <source>
        <strain evidence="8 9">LL7</strain>
        <plasmid evidence="8 9">unnamed</plasmid>
    </source>
</reference>
<evidence type="ECO:0000259" key="7">
    <source>
        <dbReference type="PROSITE" id="PS50847"/>
    </source>
</evidence>
<evidence type="ECO:0000256" key="1">
    <source>
        <dbReference type="ARBA" id="ARBA00022512"/>
    </source>
</evidence>
<dbReference type="Pfam" id="PF17966">
    <property type="entry name" value="Muc_B2"/>
    <property type="match status" value="1"/>
</dbReference>
<geneLocation type="plasmid" evidence="8 9">
    <name>unnamed</name>
</geneLocation>
<dbReference type="Pfam" id="PF04650">
    <property type="entry name" value="YSIRK_signal"/>
    <property type="match status" value="1"/>
</dbReference>
<feature type="compositionally biased region" description="Polar residues" evidence="5">
    <location>
        <begin position="961"/>
        <end position="970"/>
    </location>
</feature>
<evidence type="ECO:0000256" key="2">
    <source>
        <dbReference type="ARBA" id="ARBA00022525"/>
    </source>
</evidence>
<organism evidence="8 9">
    <name type="scientific">Limosilactobacillus reuteri</name>
    <name type="common">Lactobacillus reuteri</name>
    <dbReference type="NCBI Taxonomy" id="1598"/>
    <lineage>
        <taxon>Bacteria</taxon>
        <taxon>Bacillati</taxon>
        <taxon>Bacillota</taxon>
        <taxon>Bacilli</taxon>
        <taxon>Lactobacillales</taxon>
        <taxon>Lactobacillaceae</taxon>
        <taxon>Limosilactobacillus</taxon>
    </lineage>
</organism>
<name>A0A517D8E1_LIMRT</name>
<keyword evidence="3" id="KW-0732">Signal</keyword>
<dbReference type="InterPro" id="IPR011889">
    <property type="entry name" value="Liste_lipo_26"/>
</dbReference>
<gene>
    <name evidence="8" type="ORF">FOD75_10995</name>
</gene>
<evidence type="ECO:0000313" key="9">
    <source>
        <dbReference type="Proteomes" id="UP000316394"/>
    </source>
</evidence>
<keyword evidence="6" id="KW-1133">Transmembrane helix</keyword>
<feature type="transmembrane region" description="Helical" evidence="6">
    <location>
        <begin position="21"/>
        <end position="42"/>
    </location>
</feature>
<keyword evidence="8" id="KW-0614">Plasmid</keyword>
<feature type="region of interest" description="Disordered" evidence="5">
    <location>
        <begin position="83"/>
        <end position="116"/>
    </location>
</feature>
<dbReference type="InterPro" id="IPR041495">
    <property type="entry name" value="Mub_B2"/>
</dbReference>
<proteinExistence type="predicted"/>